<dbReference type="RefSeq" id="WP_054748864.1">
    <property type="nucleotide sequence ID" value="NZ_BKAM01000085.1"/>
</dbReference>
<evidence type="ECO:0000313" key="4">
    <source>
        <dbReference type="EMBL" id="GEP73498.1"/>
    </source>
</evidence>
<dbReference type="OrthoDB" id="570545at2"/>
<evidence type="ECO:0000256" key="1">
    <source>
        <dbReference type="ARBA" id="ARBA00022676"/>
    </source>
</evidence>
<evidence type="ECO:0000259" key="3">
    <source>
        <dbReference type="Pfam" id="PF00534"/>
    </source>
</evidence>
<dbReference type="PANTHER" id="PTHR12526">
    <property type="entry name" value="GLYCOSYLTRANSFERASE"/>
    <property type="match status" value="1"/>
</dbReference>
<dbReference type="AlphaFoldDB" id="A0A512PQL6"/>
<keyword evidence="2 4" id="KW-0808">Transferase</keyword>
<name>A0A512PQL6_9LACO</name>
<dbReference type="STRING" id="1423795.FD12_GL001862"/>
<comment type="caution">
    <text evidence="4">The sequence shown here is derived from an EMBL/GenBank/DDBJ whole genome shotgun (WGS) entry which is preliminary data.</text>
</comment>
<dbReference type="GO" id="GO:0016757">
    <property type="term" value="F:glycosyltransferase activity"/>
    <property type="evidence" value="ECO:0007669"/>
    <property type="project" value="UniProtKB-KW"/>
</dbReference>
<dbReference type="InterPro" id="IPR001296">
    <property type="entry name" value="Glyco_trans_1"/>
</dbReference>
<reference evidence="4 5" key="1">
    <citation type="submission" date="2019-07" db="EMBL/GenBank/DDBJ databases">
        <title>Whole genome shotgun sequence of Lactobacillus rapi NBRC 109618.</title>
        <authorList>
            <person name="Hosoyama A."/>
            <person name="Uohara A."/>
            <person name="Ohji S."/>
            <person name="Ichikawa N."/>
        </authorList>
    </citation>
    <scope>NUCLEOTIDE SEQUENCE [LARGE SCALE GENOMIC DNA]</scope>
    <source>
        <strain evidence="4 5">NBRC 109618</strain>
    </source>
</reference>
<evidence type="ECO:0000313" key="5">
    <source>
        <dbReference type="Proteomes" id="UP000321569"/>
    </source>
</evidence>
<dbReference type="Gene3D" id="3.40.50.2000">
    <property type="entry name" value="Glycogen Phosphorylase B"/>
    <property type="match status" value="3"/>
</dbReference>
<gene>
    <name evidence="4" type="primary">tagE6</name>
    <name evidence="4" type="ORF">LRA02_23660</name>
</gene>
<evidence type="ECO:0000256" key="2">
    <source>
        <dbReference type="ARBA" id="ARBA00022679"/>
    </source>
</evidence>
<feature type="domain" description="Glycosyl transferase family 1" evidence="3">
    <location>
        <begin position="323"/>
        <end position="486"/>
    </location>
</feature>
<dbReference type="EMBL" id="BKAM01000085">
    <property type="protein sequence ID" value="GEP73498.1"/>
    <property type="molecule type" value="Genomic_DNA"/>
</dbReference>
<dbReference type="SUPFAM" id="SSF53756">
    <property type="entry name" value="UDP-Glycosyltransferase/glycogen phosphorylase"/>
    <property type="match status" value="1"/>
</dbReference>
<sequence>MYYFINTTVTMQQSGVGHAQMKRFDLFKKHGMPVKILTTNFDRSVVPALRHAGVDNKHAVNMFDFFGGTENVESKDFGIKDLGISDSFDVQKTEDGHYDVYRDKQRLMQISMRTDNPNNIDAVTYYDSLKRVIEVDWWDPRGYRSLQQLYDRQGKVRAERVFNDKGRMFYETFHFGKQYDEIDNSLYRIQGFNGNDWEFDGFKNMVQFFLDELVKRDHEQGVNDIFVSDASLELSWPILQMHERAFKTMQLHSNHTNDPVETQHSGLNYNYEYALNNFTKWQGMIAPTATQAHNVERRFGDKPRTYVIPVGVVPDELMRKPKQDFSKREKGKIVMIARLSHEKRIDHAIKAVAQVVKKVPGVTLDIYGYANDKSGDNAKKLVNDLNLKKVVSFKGYTQNISAVYDNAQLSILTSTAEGLPLSLIEAQSHGVPLVSYDINYGPRDIINDGKDGLLVKPGDIDAMAEAIIKLMSNDQLREQFSDQAYESRHKYSEDNVWKQWLIMDADAQKYFETVKEGQ</sequence>
<proteinExistence type="predicted"/>
<protein>
    <submittedName>
        <fullName evidence="4">Poly(Glycerol-phosphate) alpha-glucosyltransferase</fullName>
    </submittedName>
</protein>
<dbReference type="Pfam" id="PF00534">
    <property type="entry name" value="Glycos_transf_1"/>
    <property type="match status" value="1"/>
</dbReference>
<organism evidence="4 5">
    <name type="scientific">Lentilactobacillus rapi</name>
    <dbReference type="NCBI Taxonomy" id="481723"/>
    <lineage>
        <taxon>Bacteria</taxon>
        <taxon>Bacillati</taxon>
        <taxon>Bacillota</taxon>
        <taxon>Bacilli</taxon>
        <taxon>Lactobacillales</taxon>
        <taxon>Lactobacillaceae</taxon>
        <taxon>Lentilactobacillus</taxon>
    </lineage>
</organism>
<dbReference type="Proteomes" id="UP000321569">
    <property type="component" value="Unassembled WGS sequence"/>
</dbReference>
<accession>A0A512PQL6</accession>
<dbReference type="PANTHER" id="PTHR12526:SF629">
    <property type="entry name" value="TEICHURONIC ACID BIOSYNTHESIS GLYCOSYLTRANSFERASE TUAH-RELATED"/>
    <property type="match status" value="1"/>
</dbReference>
<dbReference type="CDD" id="cd04949">
    <property type="entry name" value="GT4_GtfA-like"/>
    <property type="match status" value="1"/>
</dbReference>
<keyword evidence="1" id="KW-0328">Glycosyltransferase</keyword>